<dbReference type="NCBIfam" id="TIGR01459">
    <property type="entry name" value="HAD-SF-IIA-hyp4"/>
    <property type="match status" value="1"/>
</dbReference>
<dbReference type="RefSeq" id="WP_166929812.1">
    <property type="nucleotide sequence ID" value="NZ_BAAADD010000004.1"/>
</dbReference>
<dbReference type="Pfam" id="PF13242">
    <property type="entry name" value="Hydrolase_like"/>
    <property type="match status" value="1"/>
</dbReference>
<dbReference type="NCBIfam" id="TIGR01460">
    <property type="entry name" value="HAD-SF-IIA"/>
    <property type="match status" value="1"/>
</dbReference>
<keyword evidence="1" id="KW-0378">Hydrolase</keyword>
<dbReference type="EMBL" id="BAAADD010000004">
    <property type="protein sequence ID" value="GAA0568797.1"/>
    <property type="molecule type" value="Genomic_DNA"/>
</dbReference>
<dbReference type="CDD" id="cd07525">
    <property type="entry name" value="HAD_like"/>
    <property type="match status" value="1"/>
</dbReference>
<dbReference type="Pfam" id="PF13344">
    <property type="entry name" value="Hydrolase_6"/>
    <property type="match status" value="1"/>
</dbReference>
<keyword evidence="2" id="KW-1185">Reference proteome</keyword>
<dbReference type="InterPro" id="IPR006357">
    <property type="entry name" value="HAD-SF_hydro_IIA"/>
</dbReference>
<evidence type="ECO:0000313" key="2">
    <source>
        <dbReference type="Proteomes" id="UP001499951"/>
    </source>
</evidence>
<name>A0ABP3PP55_9PROT</name>
<dbReference type="GO" id="GO:0016787">
    <property type="term" value="F:hydrolase activity"/>
    <property type="evidence" value="ECO:0007669"/>
    <property type="project" value="UniProtKB-KW"/>
</dbReference>
<dbReference type="InterPro" id="IPR036412">
    <property type="entry name" value="HAD-like_sf"/>
</dbReference>
<proteinExistence type="predicted"/>
<dbReference type="PANTHER" id="PTHR19288:SF90">
    <property type="entry name" value="OS08G0542600 PROTEIN"/>
    <property type="match status" value="1"/>
</dbReference>
<dbReference type="InterPro" id="IPR023214">
    <property type="entry name" value="HAD_sf"/>
</dbReference>
<dbReference type="Gene3D" id="3.40.50.1000">
    <property type="entry name" value="HAD superfamily/HAD-like"/>
    <property type="match status" value="2"/>
</dbReference>
<organism evidence="1 2">
    <name type="scientific">Rhizomicrobium electricum</name>
    <dbReference type="NCBI Taxonomy" id="480070"/>
    <lineage>
        <taxon>Bacteria</taxon>
        <taxon>Pseudomonadati</taxon>
        <taxon>Pseudomonadota</taxon>
        <taxon>Alphaproteobacteria</taxon>
        <taxon>Micropepsales</taxon>
        <taxon>Micropepsaceae</taxon>
        <taxon>Rhizomicrobium</taxon>
    </lineage>
</organism>
<accession>A0ABP3PP55</accession>
<dbReference type="SUPFAM" id="SSF56784">
    <property type="entry name" value="HAD-like"/>
    <property type="match status" value="1"/>
</dbReference>
<dbReference type="PANTHER" id="PTHR19288">
    <property type="entry name" value="4-NITROPHENYLPHOSPHATASE-RELATED"/>
    <property type="match status" value="1"/>
</dbReference>
<reference evidence="2" key="1">
    <citation type="journal article" date="2019" name="Int. J. Syst. Evol. Microbiol.">
        <title>The Global Catalogue of Microorganisms (GCM) 10K type strain sequencing project: providing services to taxonomists for standard genome sequencing and annotation.</title>
        <authorList>
            <consortium name="The Broad Institute Genomics Platform"/>
            <consortium name="The Broad Institute Genome Sequencing Center for Infectious Disease"/>
            <person name="Wu L."/>
            <person name="Ma J."/>
        </authorList>
    </citation>
    <scope>NUCLEOTIDE SEQUENCE [LARGE SCALE GENOMIC DNA]</scope>
    <source>
        <strain evidence="2">JCM 15089</strain>
    </source>
</reference>
<dbReference type="Proteomes" id="UP001499951">
    <property type="component" value="Unassembled WGS sequence"/>
</dbReference>
<gene>
    <name evidence="1" type="ORF">GCM10008942_16770</name>
</gene>
<dbReference type="InterPro" id="IPR006356">
    <property type="entry name" value="HAD-SF_hydro_IIA_hyp3"/>
</dbReference>
<comment type="caution">
    <text evidence="1">The sequence shown here is derived from an EMBL/GenBank/DDBJ whole genome shotgun (WGS) entry which is preliminary data.</text>
</comment>
<protein>
    <submittedName>
        <fullName evidence="1">TIGR01459 family HAD-type hydrolase</fullName>
    </submittedName>
</protein>
<sequence>MNGSPVLVSGLAEIAGDYDAIICDVWGVVHDGVRAYGPAVEALAKFRKNHGSVVLLTNAPRPPSEIAISLKGYGVPEGTYDIIVSSGGAAREELVRRAHGARLKMMHIGPERDTPVFNDLDIELVGADKAEVVLCTGLFDDDHETPDDYAATLAEMKRHDLTMICANPDLLAPRAGVLVHCAGGIARAYEKIGGEVIYYGKPKPAIYEETIMAAGGRNRHILVIGDALETDMAGANVMGLDALFVANGLHKDELGAVTNENLAALFAKHNLKARAAVDILKW</sequence>
<evidence type="ECO:0000313" key="1">
    <source>
        <dbReference type="EMBL" id="GAA0568797.1"/>
    </source>
</evidence>